<dbReference type="AlphaFoldDB" id="A0A2V3UBF8"/>
<evidence type="ECO:0000313" key="3">
    <source>
        <dbReference type="Proteomes" id="UP000248021"/>
    </source>
</evidence>
<dbReference type="Proteomes" id="UP000248021">
    <property type="component" value="Unassembled WGS sequence"/>
</dbReference>
<name>A0A2V3UBF8_9HYPH</name>
<sequence length="212" mass="23720">MCKFIYLNEIRRFQASRICQGRSAALGSQYLIKYRTSTDLIKYQNDELREPARLGRLWKEALGGPPRETRPMGIQSMPRSDGNPPSFRGLASARSPESMNTRSEKKTRRTRHSMCLPWCSYFPGSGLSARPGMARWFRIKSHALRSWNPSPGIPGPRASRPRAGDPAGRFLERPRSATADQGIAEQASRLPSGFRRAASGRPARDACRRCAG</sequence>
<dbReference type="EMBL" id="QJJK01000004">
    <property type="protein sequence ID" value="PXW60208.1"/>
    <property type="molecule type" value="Genomic_DNA"/>
</dbReference>
<reference evidence="2 3" key="1">
    <citation type="submission" date="2018-05" db="EMBL/GenBank/DDBJ databases">
        <title>Genomic Encyclopedia of Type Strains, Phase IV (KMG-IV): sequencing the most valuable type-strain genomes for metagenomic binning, comparative biology and taxonomic classification.</title>
        <authorList>
            <person name="Goeker M."/>
        </authorList>
    </citation>
    <scope>NUCLEOTIDE SEQUENCE [LARGE SCALE GENOMIC DNA]</scope>
    <source>
        <strain evidence="2 3">DSM 6462</strain>
    </source>
</reference>
<organism evidence="2 3">
    <name type="scientific">Chelatococcus asaccharovorans</name>
    <dbReference type="NCBI Taxonomy" id="28210"/>
    <lineage>
        <taxon>Bacteria</taxon>
        <taxon>Pseudomonadati</taxon>
        <taxon>Pseudomonadota</taxon>
        <taxon>Alphaproteobacteria</taxon>
        <taxon>Hyphomicrobiales</taxon>
        <taxon>Chelatococcaceae</taxon>
        <taxon>Chelatococcus</taxon>
    </lineage>
</organism>
<proteinExistence type="predicted"/>
<accession>A0A2V3UBF8</accession>
<feature type="compositionally biased region" description="Basic and acidic residues" evidence="1">
    <location>
        <begin position="202"/>
        <end position="212"/>
    </location>
</feature>
<keyword evidence="3" id="KW-1185">Reference proteome</keyword>
<gene>
    <name evidence="2" type="ORF">C7450_104260</name>
</gene>
<evidence type="ECO:0000256" key="1">
    <source>
        <dbReference type="SAM" id="MobiDB-lite"/>
    </source>
</evidence>
<feature type="region of interest" description="Disordered" evidence="1">
    <location>
        <begin position="62"/>
        <end position="109"/>
    </location>
</feature>
<evidence type="ECO:0000313" key="2">
    <source>
        <dbReference type="EMBL" id="PXW60208.1"/>
    </source>
</evidence>
<comment type="caution">
    <text evidence="2">The sequence shown here is derived from an EMBL/GenBank/DDBJ whole genome shotgun (WGS) entry which is preliminary data.</text>
</comment>
<protein>
    <submittedName>
        <fullName evidence="2">Uncharacterized protein</fullName>
    </submittedName>
</protein>
<feature type="region of interest" description="Disordered" evidence="1">
    <location>
        <begin position="148"/>
        <end position="212"/>
    </location>
</feature>